<dbReference type="Proteomes" id="UP000217790">
    <property type="component" value="Unassembled WGS sequence"/>
</dbReference>
<evidence type="ECO:0000313" key="1">
    <source>
        <dbReference type="EMBL" id="PBK81824.1"/>
    </source>
</evidence>
<feature type="non-terminal residue" evidence="1">
    <location>
        <position position="1"/>
    </location>
</feature>
<dbReference type="OrthoDB" id="2748837at2759"/>
<reference evidence="2" key="1">
    <citation type="journal article" date="2017" name="Nat. Ecol. Evol.">
        <title>Genome expansion and lineage-specific genetic innovations in the forest pathogenic fungi Armillaria.</title>
        <authorList>
            <person name="Sipos G."/>
            <person name="Prasanna A.N."/>
            <person name="Walter M.C."/>
            <person name="O'Connor E."/>
            <person name="Balint B."/>
            <person name="Krizsan K."/>
            <person name="Kiss B."/>
            <person name="Hess J."/>
            <person name="Varga T."/>
            <person name="Slot J."/>
            <person name="Riley R."/>
            <person name="Boka B."/>
            <person name="Rigling D."/>
            <person name="Barry K."/>
            <person name="Lee J."/>
            <person name="Mihaltcheva S."/>
            <person name="LaButti K."/>
            <person name="Lipzen A."/>
            <person name="Waldron R."/>
            <person name="Moloney N.M."/>
            <person name="Sperisen C."/>
            <person name="Kredics L."/>
            <person name="Vagvoelgyi C."/>
            <person name="Patrignani A."/>
            <person name="Fitzpatrick D."/>
            <person name="Nagy I."/>
            <person name="Doyle S."/>
            <person name="Anderson J.B."/>
            <person name="Grigoriev I.V."/>
            <person name="Gueldener U."/>
            <person name="Muensterkoetter M."/>
            <person name="Nagy L.G."/>
        </authorList>
    </citation>
    <scope>NUCLEOTIDE SEQUENCE [LARGE SCALE GENOMIC DNA]</scope>
    <source>
        <strain evidence="2">Ar21-2</strain>
    </source>
</reference>
<dbReference type="InParanoid" id="A0A2H3CKE3"/>
<keyword evidence="2" id="KW-1185">Reference proteome</keyword>
<organism evidence="1 2">
    <name type="scientific">Armillaria gallica</name>
    <name type="common">Bulbous honey fungus</name>
    <name type="synonym">Armillaria bulbosa</name>
    <dbReference type="NCBI Taxonomy" id="47427"/>
    <lineage>
        <taxon>Eukaryota</taxon>
        <taxon>Fungi</taxon>
        <taxon>Dikarya</taxon>
        <taxon>Basidiomycota</taxon>
        <taxon>Agaricomycotina</taxon>
        <taxon>Agaricomycetes</taxon>
        <taxon>Agaricomycetidae</taxon>
        <taxon>Agaricales</taxon>
        <taxon>Marasmiineae</taxon>
        <taxon>Physalacriaceae</taxon>
        <taxon>Armillaria</taxon>
    </lineage>
</organism>
<dbReference type="OMA" id="NDTMITH"/>
<feature type="non-terminal residue" evidence="1">
    <location>
        <position position="55"/>
    </location>
</feature>
<sequence length="55" mass="6181">QVLCITCDNVSNNNTMIEALGDSDNVPSFTRQDSCTWCFTHIVNLVTKSLLKQFD</sequence>
<proteinExistence type="predicted"/>
<evidence type="ECO:0000313" key="2">
    <source>
        <dbReference type="Proteomes" id="UP000217790"/>
    </source>
</evidence>
<name>A0A2H3CKE3_ARMGA</name>
<dbReference type="AlphaFoldDB" id="A0A2H3CKE3"/>
<dbReference type="EMBL" id="KZ293724">
    <property type="protein sequence ID" value="PBK81824.1"/>
    <property type="molecule type" value="Genomic_DNA"/>
</dbReference>
<protein>
    <submittedName>
        <fullName evidence="1">Uncharacterized protein</fullName>
    </submittedName>
</protein>
<accession>A0A2H3CKE3</accession>
<gene>
    <name evidence="1" type="ORF">ARMGADRAFT_862864</name>
</gene>